<evidence type="ECO:0000259" key="3">
    <source>
        <dbReference type="Pfam" id="PF18036"/>
    </source>
</evidence>
<gene>
    <name evidence="4" type="ORF">BUALT_Bualt03G0066600</name>
</gene>
<evidence type="ECO:0000313" key="5">
    <source>
        <dbReference type="Proteomes" id="UP000826271"/>
    </source>
</evidence>
<evidence type="ECO:0008006" key="6">
    <source>
        <dbReference type="Google" id="ProtNLM"/>
    </source>
</evidence>
<dbReference type="PANTHER" id="PTHR14942:SF0">
    <property type="entry name" value="U11_U12 SMALL NUCLEAR RIBONUCLEOPROTEIN 25 KDA PROTEIN"/>
    <property type="match status" value="1"/>
</dbReference>
<accession>A0AAV6Y2F9</accession>
<organism evidence="4 5">
    <name type="scientific">Buddleja alternifolia</name>
    <dbReference type="NCBI Taxonomy" id="168488"/>
    <lineage>
        <taxon>Eukaryota</taxon>
        <taxon>Viridiplantae</taxon>
        <taxon>Streptophyta</taxon>
        <taxon>Embryophyta</taxon>
        <taxon>Tracheophyta</taxon>
        <taxon>Spermatophyta</taxon>
        <taxon>Magnoliopsida</taxon>
        <taxon>eudicotyledons</taxon>
        <taxon>Gunneridae</taxon>
        <taxon>Pentapetalae</taxon>
        <taxon>asterids</taxon>
        <taxon>lamiids</taxon>
        <taxon>Lamiales</taxon>
        <taxon>Scrophulariaceae</taxon>
        <taxon>Buddlejeae</taxon>
        <taxon>Buddleja</taxon>
    </lineage>
</organism>
<evidence type="ECO:0000256" key="1">
    <source>
        <dbReference type="SAM" id="MobiDB-lite"/>
    </source>
</evidence>
<dbReference type="InterPro" id="IPR039690">
    <property type="entry name" value="SNRNP25"/>
</dbReference>
<evidence type="ECO:0000259" key="2">
    <source>
        <dbReference type="Pfam" id="PF13716"/>
    </source>
</evidence>
<dbReference type="Pfam" id="PF13716">
    <property type="entry name" value="CRAL_TRIO_2"/>
    <property type="match status" value="1"/>
</dbReference>
<dbReference type="InterPro" id="IPR029071">
    <property type="entry name" value="Ubiquitin-like_domsf"/>
</dbReference>
<evidence type="ECO:0000313" key="4">
    <source>
        <dbReference type="EMBL" id="KAG8385645.1"/>
    </source>
</evidence>
<dbReference type="AlphaFoldDB" id="A0AAV6Y2F9"/>
<comment type="caution">
    <text evidence="4">The sequence shown here is derived from an EMBL/GenBank/DDBJ whole genome shotgun (WGS) entry which is preliminary data.</text>
</comment>
<dbReference type="Pfam" id="PF18036">
    <property type="entry name" value="Ubiquitin_4"/>
    <property type="match status" value="1"/>
</dbReference>
<dbReference type="CDD" id="cd17058">
    <property type="entry name" value="Ubl_SNRNP25"/>
    <property type="match status" value="1"/>
</dbReference>
<dbReference type="Proteomes" id="UP000826271">
    <property type="component" value="Unassembled WGS sequence"/>
</dbReference>
<reference evidence="4" key="1">
    <citation type="submission" date="2019-10" db="EMBL/GenBank/DDBJ databases">
        <authorList>
            <person name="Zhang R."/>
            <person name="Pan Y."/>
            <person name="Wang J."/>
            <person name="Ma R."/>
            <person name="Yu S."/>
        </authorList>
    </citation>
    <scope>NUCLEOTIDE SEQUENCE</scope>
    <source>
        <strain evidence="4">LA-IB0</strain>
        <tissue evidence="4">Leaf</tissue>
    </source>
</reference>
<dbReference type="EMBL" id="WHWC01000003">
    <property type="protein sequence ID" value="KAG8385645.1"/>
    <property type="molecule type" value="Genomic_DNA"/>
</dbReference>
<name>A0AAV6Y2F9_9LAMI</name>
<dbReference type="PANTHER" id="PTHR14942">
    <property type="entry name" value="U11/U12 SMALL NUCLEAR RIBONUCLEOPROTEIN 25 KDA PROTEIN"/>
    <property type="match status" value="1"/>
</dbReference>
<dbReference type="SUPFAM" id="SSF54236">
    <property type="entry name" value="Ubiquitin-like"/>
    <property type="match status" value="1"/>
</dbReference>
<sequence length="314" mass="35291">MDAPRDGTKAESGGTSAAASTPEYNNSAVKKARLQSTLAAFLNDPVLSDVPKKPSISDVDTLINLELGSAMRITVLKLDATSFDVAVMSNATVKDLKLAIKKKVNEVEESKMGHRHISWKHVWANLCLSNQNEKLLHDSSALQDHCVRNNSQVFHFLAFKFYVLYGKSAFVTGFRIRFSSKNPEQETHGHLSSGNQLYVNIVVLSPILRIIGKLFPARLVSVETLKKYLEDEIFPRDNLDTLYFLHPGLQSPLFLATFGRILFTTGGGGSSGLFYKVRYVNRLEFLWDNVGRKEIEMPGFVYEFVEEIFLYTMQ</sequence>
<dbReference type="InterPro" id="IPR001251">
    <property type="entry name" value="CRAL-TRIO_dom"/>
</dbReference>
<feature type="region of interest" description="Disordered" evidence="1">
    <location>
        <begin position="1"/>
        <end position="26"/>
    </location>
</feature>
<dbReference type="InterPro" id="IPR040610">
    <property type="entry name" value="SNRNP25_ubiquitin"/>
</dbReference>
<protein>
    <recommendedName>
        <fullName evidence="6">Ubiquitin-like domain-containing protein</fullName>
    </recommendedName>
</protein>
<feature type="domain" description="CRAL-TRIO" evidence="2">
    <location>
        <begin position="236"/>
        <end position="306"/>
    </location>
</feature>
<dbReference type="GO" id="GO:0000398">
    <property type="term" value="P:mRNA splicing, via spliceosome"/>
    <property type="evidence" value="ECO:0007669"/>
    <property type="project" value="InterPro"/>
</dbReference>
<keyword evidence="5" id="KW-1185">Reference proteome</keyword>
<dbReference type="Gene3D" id="3.10.20.90">
    <property type="entry name" value="Phosphatidylinositol 3-kinase Catalytic Subunit, Chain A, domain 1"/>
    <property type="match status" value="1"/>
</dbReference>
<feature type="compositionally biased region" description="Low complexity" evidence="1">
    <location>
        <begin position="10"/>
        <end position="21"/>
    </location>
</feature>
<feature type="domain" description="SNRNP25 ubiquitin-like" evidence="3">
    <location>
        <begin position="71"/>
        <end position="153"/>
    </location>
</feature>
<proteinExistence type="predicted"/>